<evidence type="ECO:0000313" key="1">
    <source>
        <dbReference type="EMBL" id="KNE58247.1"/>
    </source>
</evidence>
<gene>
    <name evidence="1" type="ORF">AMAG_05056</name>
</gene>
<keyword evidence="2" id="KW-1185">Reference proteome</keyword>
<accession>A0A0L0S6T5</accession>
<dbReference type="SUPFAM" id="SSF56801">
    <property type="entry name" value="Acetyl-CoA synthetase-like"/>
    <property type="match status" value="1"/>
</dbReference>
<dbReference type="Proteomes" id="UP000054350">
    <property type="component" value="Unassembled WGS sequence"/>
</dbReference>
<organism evidence="1 2">
    <name type="scientific">Allomyces macrogynus (strain ATCC 38327)</name>
    <name type="common">Allomyces javanicus var. macrogynus</name>
    <dbReference type="NCBI Taxonomy" id="578462"/>
    <lineage>
        <taxon>Eukaryota</taxon>
        <taxon>Fungi</taxon>
        <taxon>Fungi incertae sedis</taxon>
        <taxon>Blastocladiomycota</taxon>
        <taxon>Blastocladiomycetes</taxon>
        <taxon>Blastocladiales</taxon>
        <taxon>Blastocladiaceae</taxon>
        <taxon>Allomyces</taxon>
    </lineage>
</organism>
<evidence type="ECO:0000313" key="2">
    <source>
        <dbReference type="Proteomes" id="UP000054350"/>
    </source>
</evidence>
<dbReference type="InterPro" id="IPR042099">
    <property type="entry name" value="ANL_N_sf"/>
</dbReference>
<proteinExistence type="predicted"/>
<sequence length="504" mass="52681">MLDTLAAALDPASAVLTSALAALWLSTPPRDADALAFRAHRARHQALASTTRNRFESAVFRHPSTPHGLPLAQVPAIAGRAKSLWEVVETGLRGNGEMVGEDGERLAFDAFLNRIAAVGSALTPMANGAPVLVALPHVSVASETLFLAFLRQGIPVVTPTTLTSTALDEAVAAHQPRVLVVDASLATSPAARNADHVLVIGEYESLPKGATAWAVFVASATGAAVVDATPVPATDKTRTWCNDVPCAEALAAVAGLTGHWLRDERPQPGEVAAIDTGIAADNVTTRLLLWVYLAHGTSIHIHHITFPTTATHVVLTTTCAASLAADLARAARSLSWPTSSFIASHIRAVARARTPLPWRDLAPLTRWACSSLRSQIGPSVRTLIQVGLPVPFEDYELVTAATTGVTWTRVWSPTATSVPVAMSAGAAVPAIDDTDKDVAVGSVLPHIEVVLKAKSDEVAARRVGEVHVRTVARPAWKGVGVDACVTAHGVLRVARGEGKAGGKA</sequence>
<dbReference type="VEuPathDB" id="FungiDB:AMAG_05056"/>
<name>A0A0L0S6T5_ALLM3</name>
<dbReference type="Gene3D" id="3.40.50.12780">
    <property type="entry name" value="N-terminal domain of ligase-like"/>
    <property type="match status" value="1"/>
</dbReference>
<dbReference type="EMBL" id="GG745332">
    <property type="protein sequence ID" value="KNE58247.1"/>
    <property type="molecule type" value="Genomic_DNA"/>
</dbReference>
<reference evidence="1 2" key="1">
    <citation type="submission" date="2009-11" db="EMBL/GenBank/DDBJ databases">
        <title>Annotation of Allomyces macrogynus ATCC 38327.</title>
        <authorList>
            <consortium name="The Broad Institute Genome Sequencing Platform"/>
            <person name="Russ C."/>
            <person name="Cuomo C."/>
            <person name="Burger G."/>
            <person name="Gray M.W."/>
            <person name="Holland P.W.H."/>
            <person name="King N."/>
            <person name="Lang F.B.F."/>
            <person name="Roger A.J."/>
            <person name="Ruiz-Trillo I."/>
            <person name="Young S.K."/>
            <person name="Zeng Q."/>
            <person name="Gargeya S."/>
            <person name="Fitzgerald M."/>
            <person name="Haas B."/>
            <person name="Abouelleil A."/>
            <person name="Alvarado L."/>
            <person name="Arachchi H.M."/>
            <person name="Berlin A."/>
            <person name="Chapman S.B."/>
            <person name="Gearin G."/>
            <person name="Goldberg J."/>
            <person name="Griggs A."/>
            <person name="Gujja S."/>
            <person name="Hansen M."/>
            <person name="Heiman D."/>
            <person name="Howarth C."/>
            <person name="Larimer J."/>
            <person name="Lui A."/>
            <person name="MacDonald P.J.P."/>
            <person name="McCowen C."/>
            <person name="Montmayeur A."/>
            <person name="Murphy C."/>
            <person name="Neiman D."/>
            <person name="Pearson M."/>
            <person name="Priest M."/>
            <person name="Roberts A."/>
            <person name="Saif S."/>
            <person name="Shea T."/>
            <person name="Sisk P."/>
            <person name="Stolte C."/>
            <person name="Sykes S."/>
            <person name="Wortman J."/>
            <person name="Nusbaum C."/>
            <person name="Birren B."/>
        </authorList>
    </citation>
    <scope>NUCLEOTIDE SEQUENCE [LARGE SCALE GENOMIC DNA]</scope>
    <source>
        <strain evidence="1 2">ATCC 38327</strain>
    </source>
</reference>
<dbReference type="OrthoDB" id="4138492at2759"/>
<dbReference type="AlphaFoldDB" id="A0A0L0S6T5"/>
<reference evidence="2" key="2">
    <citation type="submission" date="2009-11" db="EMBL/GenBank/DDBJ databases">
        <title>The Genome Sequence of Allomyces macrogynus strain ATCC 38327.</title>
        <authorList>
            <consortium name="The Broad Institute Genome Sequencing Platform"/>
            <person name="Russ C."/>
            <person name="Cuomo C."/>
            <person name="Shea T."/>
            <person name="Young S.K."/>
            <person name="Zeng Q."/>
            <person name="Koehrsen M."/>
            <person name="Haas B."/>
            <person name="Borodovsky M."/>
            <person name="Guigo R."/>
            <person name="Alvarado L."/>
            <person name="Berlin A."/>
            <person name="Borenstein D."/>
            <person name="Chen Z."/>
            <person name="Engels R."/>
            <person name="Freedman E."/>
            <person name="Gellesch M."/>
            <person name="Goldberg J."/>
            <person name="Griggs A."/>
            <person name="Gujja S."/>
            <person name="Heiman D."/>
            <person name="Hepburn T."/>
            <person name="Howarth C."/>
            <person name="Jen D."/>
            <person name="Larson L."/>
            <person name="Lewis B."/>
            <person name="Mehta T."/>
            <person name="Park D."/>
            <person name="Pearson M."/>
            <person name="Roberts A."/>
            <person name="Saif S."/>
            <person name="Shenoy N."/>
            <person name="Sisk P."/>
            <person name="Stolte C."/>
            <person name="Sykes S."/>
            <person name="Walk T."/>
            <person name="White J."/>
            <person name="Yandava C."/>
            <person name="Burger G."/>
            <person name="Gray M.W."/>
            <person name="Holland P.W.H."/>
            <person name="King N."/>
            <person name="Lang F.B.F."/>
            <person name="Roger A.J."/>
            <person name="Ruiz-Trillo I."/>
            <person name="Lander E."/>
            <person name="Nusbaum C."/>
        </authorList>
    </citation>
    <scope>NUCLEOTIDE SEQUENCE [LARGE SCALE GENOMIC DNA]</scope>
    <source>
        <strain evidence="2">ATCC 38327</strain>
    </source>
</reference>
<protein>
    <submittedName>
        <fullName evidence="1">Uncharacterized protein</fullName>
    </submittedName>
</protein>